<reference evidence="1 2" key="1">
    <citation type="journal article" date="2012" name="BMC Genomics">
        <title>Complete genome sequence of Saccharothrix espanaensis DSM 44229T and comparison to the other completely sequenced Pseudonocardiaceae.</title>
        <authorList>
            <person name="Strobel T."/>
            <person name="Al-Dilaimi A."/>
            <person name="Blom J."/>
            <person name="Gessner A."/>
            <person name="Kalinowski J."/>
            <person name="Luzhetska M."/>
            <person name="Puhler A."/>
            <person name="Szczepanowski R."/>
            <person name="Bechthold A."/>
            <person name="Ruckert C."/>
        </authorList>
    </citation>
    <scope>NUCLEOTIDE SEQUENCE [LARGE SCALE GENOMIC DNA]</scope>
    <source>
        <strain evidence="2">ATCC 51144 / DSM 44229 / JCM 9112 / NBRC 15066 / NRRL 15764</strain>
    </source>
</reference>
<dbReference type="AlphaFoldDB" id="K0K8M5"/>
<dbReference type="Proteomes" id="UP000006281">
    <property type="component" value="Chromosome"/>
</dbReference>
<evidence type="ECO:0000313" key="1">
    <source>
        <dbReference type="EMBL" id="CCH32993.1"/>
    </source>
</evidence>
<dbReference type="KEGG" id="sesp:BN6_57350"/>
<gene>
    <name evidence="1" type="ordered locus">BN6_57350</name>
</gene>
<accession>K0K8M5</accession>
<organism evidence="1 2">
    <name type="scientific">Saccharothrix espanaensis (strain ATCC 51144 / DSM 44229 / JCM 9112 / NBRC 15066 / NRRL 15764)</name>
    <dbReference type="NCBI Taxonomy" id="1179773"/>
    <lineage>
        <taxon>Bacteria</taxon>
        <taxon>Bacillati</taxon>
        <taxon>Actinomycetota</taxon>
        <taxon>Actinomycetes</taxon>
        <taxon>Pseudonocardiales</taxon>
        <taxon>Pseudonocardiaceae</taxon>
        <taxon>Saccharothrix</taxon>
    </lineage>
</organism>
<dbReference type="STRING" id="1179773.BN6_57350"/>
<dbReference type="HOGENOM" id="CLU_2685626_0_0_11"/>
<protein>
    <submittedName>
        <fullName evidence="1">Uncharacterized protein</fullName>
    </submittedName>
</protein>
<keyword evidence="2" id="KW-1185">Reference proteome</keyword>
<sequence length="74" mass="8135">MEKIRYSLEAWTIEASAKVCSRKSTTYIGGHQGVQALTRPLRCPRSRRASAAGLLWGGKSAARRTHARPAFAHV</sequence>
<name>K0K8M5_SACES</name>
<proteinExistence type="predicted"/>
<dbReference type="EMBL" id="HE804045">
    <property type="protein sequence ID" value="CCH32993.1"/>
    <property type="molecule type" value="Genomic_DNA"/>
</dbReference>
<evidence type="ECO:0000313" key="2">
    <source>
        <dbReference type="Proteomes" id="UP000006281"/>
    </source>
</evidence>